<protein>
    <recommendedName>
        <fullName evidence="1">3'-phosphate/5'-hydroxy nucleic acid ligase</fullName>
        <ecNumber evidence="1">6.5.1.8</ecNumber>
    </recommendedName>
</protein>
<evidence type="ECO:0000256" key="1">
    <source>
        <dbReference type="ARBA" id="ARBA00012726"/>
    </source>
</evidence>
<dbReference type="GO" id="GO:0042245">
    <property type="term" value="P:RNA repair"/>
    <property type="evidence" value="ECO:0007669"/>
    <property type="project" value="UniProtKB-KW"/>
</dbReference>
<dbReference type="GO" id="GO:0006281">
    <property type="term" value="P:DNA repair"/>
    <property type="evidence" value="ECO:0007669"/>
    <property type="project" value="TreeGrafter"/>
</dbReference>
<comment type="catalytic activity">
    <reaction evidence="8">
        <text>a 3'-end 3'-phospho-ribonucleotide-RNA + a 5'-end dephospho-ribonucleoside-RNA + GTP = a ribonucleotidyl-ribonucleotide-RNA + GMP + diphosphate</text>
        <dbReference type="Rhea" id="RHEA:68076"/>
        <dbReference type="Rhea" id="RHEA-COMP:10463"/>
        <dbReference type="Rhea" id="RHEA-COMP:13936"/>
        <dbReference type="Rhea" id="RHEA-COMP:17355"/>
        <dbReference type="ChEBI" id="CHEBI:33019"/>
        <dbReference type="ChEBI" id="CHEBI:37565"/>
        <dbReference type="ChEBI" id="CHEBI:58115"/>
        <dbReference type="ChEBI" id="CHEBI:83062"/>
        <dbReference type="ChEBI" id="CHEBI:138284"/>
        <dbReference type="ChEBI" id="CHEBI:173118"/>
        <dbReference type="EC" id="6.5.1.8"/>
    </reaction>
</comment>
<evidence type="ECO:0000256" key="5">
    <source>
        <dbReference type="ARBA" id="ARBA00022800"/>
    </source>
</evidence>
<dbReference type="GO" id="GO:0030145">
    <property type="term" value="F:manganese ion binding"/>
    <property type="evidence" value="ECO:0007669"/>
    <property type="project" value="TreeGrafter"/>
</dbReference>
<feature type="binding site" evidence="11">
    <location>
        <position position="163"/>
    </location>
    <ligand>
        <name>Mn(2+)</name>
        <dbReference type="ChEBI" id="CHEBI:29035"/>
        <label>2</label>
    </ligand>
</feature>
<reference evidence="12" key="1">
    <citation type="submission" date="2020-02" db="EMBL/GenBank/DDBJ databases">
        <authorList>
            <person name="Meier V. D."/>
        </authorList>
    </citation>
    <scope>NUCLEOTIDE SEQUENCE</scope>
    <source>
        <strain evidence="12">AVDCRST_MAG18</strain>
    </source>
</reference>
<keyword evidence="7 11" id="KW-0464">Manganese</keyword>
<organism evidence="12">
    <name type="scientific">uncultured Thermomicrobiales bacterium</name>
    <dbReference type="NCBI Taxonomy" id="1645740"/>
    <lineage>
        <taxon>Bacteria</taxon>
        <taxon>Pseudomonadati</taxon>
        <taxon>Thermomicrobiota</taxon>
        <taxon>Thermomicrobia</taxon>
        <taxon>Thermomicrobiales</taxon>
        <taxon>environmental samples</taxon>
    </lineage>
</organism>
<evidence type="ECO:0000256" key="7">
    <source>
        <dbReference type="ARBA" id="ARBA00023211"/>
    </source>
</evidence>
<sequence length="409" mass="44067">MATNIIDNIPIWGEHEEGTIGQIRRCAADERVASAALMADGHLGYAMPIGGVIAYRDAISPNGVGFDISCGNKAARTDIRAADIRADLGGIMDTIARTVVFGIGRTSGQNTDHPLFADPTWRDVPQLVKLKSLAREQLGTVGSGNHYVDLFEDEDGWVWIGVHFGSRGLGHRICTGFLNLAAGRGWDDKSPGESMDAPAVVLPLDGALGQDYHAAMQLAGRYAYAGRDFVVGQVLGILGATATDEVHNHHNYAWEETHGGERVIVIRKGATPAFPGQRGFIGGSMGDVSVIIEGVAGDEARLALHSTVHGAGRVMSRTRAAGKRRWTKVDGRRVQQQSRPGEISTTMMHDWLRRVGVELRGGGTDESPHVYRRLPEVLAFHSGTIRILHTLTPLGVAMAGEDVFDPYKD</sequence>
<proteinExistence type="predicted"/>
<keyword evidence="6 10" id="KW-0342">GTP-binding</keyword>
<dbReference type="GO" id="GO:0003909">
    <property type="term" value="F:DNA ligase activity"/>
    <property type="evidence" value="ECO:0007669"/>
    <property type="project" value="TreeGrafter"/>
</dbReference>
<evidence type="ECO:0000256" key="9">
    <source>
        <dbReference type="PIRSR" id="PIRSR601233-1"/>
    </source>
</evidence>
<evidence type="ECO:0000256" key="2">
    <source>
        <dbReference type="ARBA" id="ARBA00022598"/>
    </source>
</evidence>
<dbReference type="PANTHER" id="PTHR43749:SF2">
    <property type="entry name" value="RNA-SPLICING LIGASE RTCB"/>
    <property type="match status" value="1"/>
</dbReference>
<keyword evidence="5" id="KW-0692">RNA repair</keyword>
<dbReference type="InterPro" id="IPR001233">
    <property type="entry name" value="RtcB"/>
</dbReference>
<dbReference type="Gene3D" id="3.90.1860.10">
    <property type="entry name" value="tRNA-splicing ligase RtcB"/>
    <property type="match status" value="1"/>
</dbReference>
<feature type="active site" description="GMP-histidine intermediate" evidence="9">
    <location>
        <position position="309"/>
    </location>
</feature>
<evidence type="ECO:0000256" key="8">
    <source>
        <dbReference type="ARBA" id="ARBA00047746"/>
    </source>
</evidence>
<dbReference type="GO" id="GO:0005525">
    <property type="term" value="F:GTP binding"/>
    <property type="evidence" value="ECO:0007669"/>
    <property type="project" value="UniProtKB-KW"/>
</dbReference>
<gene>
    <name evidence="12" type="ORF">AVDCRST_MAG18-768</name>
</gene>
<evidence type="ECO:0000256" key="10">
    <source>
        <dbReference type="PIRSR" id="PIRSR601233-2"/>
    </source>
</evidence>
<accession>A0A6J4USS5</accession>
<dbReference type="PANTHER" id="PTHR43749">
    <property type="entry name" value="RNA-SPLICING LIGASE RTCB"/>
    <property type="match status" value="1"/>
</dbReference>
<evidence type="ECO:0000256" key="11">
    <source>
        <dbReference type="PIRSR" id="PIRSR601233-3"/>
    </source>
</evidence>
<keyword evidence="2 12" id="KW-0436">Ligase</keyword>
<feature type="binding site" evidence="10">
    <location>
        <begin position="250"/>
        <end position="251"/>
    </location>
    <ligand>
        <name>GMP</name>
        <dbReference type="ChEBI" id="CHEBI:58115"/>
    </ligand>
</feature>
<name>A0A6J4USS5_9BACT</name>
<evidence type="ECO:0000313" key="12">
    <source>
        <dbReference type="EMBL" id="CAA9557162.1"/>
    </source>
</evidence>
<feature type="binding site" evidence="11">
    <location>
        <position position="67"/>
    </location>
    <ligand>
        <name>Mn(2+)</name>
        <dbReference type="ChEBI" id="CHEBI:29035"/>
        <label>1</label>
    </ligand>
</feature>
<dbReference type="InterPro" id="IPR036025">
    <property type="entry name" value="RtcB-like_sf"/>
</dbReference>
<feature type="binding site" evidence="10">
    <location>
        <begin position="282"/>
        <end position="285"/>
    </location>
    <ligand>
        <name>GMP</name>
        <dbReference type="ChEBI" id="CHEBI:58115"/>
    </ligand>
</feature>
<dbReference type="GO" id="GO:0170057">
    <property type="term" value="F:RNA ligase (GTP) activity"/>
    <property type="evidence" value="ECO:0007669"/>
    <property type="project" value="UniProtKB-EC"/>
</dbReference>
<keyword evidence="3 11" id="KW-0479">Metal-binding</keyword>
<dbReference type="Pfam" id="PF01139">
    <property type="entry name" value="RtcB"/>
    <property type="match status" value="2"/>
</dbReference>
<keyword evidence="4 10" id="KW-0547">Nucleotide-binding</keyword>
<feature type="binding site" evidence="10">
    <location>
        <begin position="309"/>
        <end position="312"/>
    </location>
    <ligand>
        <name>GMP</name>
        <dbReference type="ChEBI" id="CHEBI:58115"/>
    </ligand>
</feature>
<dbReference type="AlphaFoldDB" id="A0A6J4USS5"/>
<dbReference type="SUPFAM" id="SSF103365">
    <property type="entry name" value="Hypothetical protein PH1602"/>
    <property type="match status" value="1"/>
</dbReference>
<feature type="binding site" evidence="11">
    <location>
        <position position="250"/>
    </location>
    <ligand>
        <name>Mn(2+)</name>
        <dbReference type="ChEBI" id="CHEBI:29035"/>
        <label>2</label>
    </ligand>
</feature>
<feature type="binding site" evidence="11">
    <location>
        <position position="146"/>
    </location>
    <ligand>
        <name>Mn(2+)</name>
        <dbReference type="ChEBI" id="CHEBI:29035"/>
        <label>1</label>
    </ligand>
</feature>
<dbReference type="GO" id="GO:0006396">
    <property type="term" value="P:RNA processing"/>
    <property type="evidence" value="ECO:0007669"/>
    <property type="project" value="InterPro"/>
</dbReference>
<evidence type="ECO:0000256" key="4">
    <source>
        <dbReference type="ARBA" id="ARBA00022741"/>
    </source>
</evidence>
<dbReference type="EMBL" id="CADCWN010000056">
    <property type="protein sequence ID" value="CAA9557162.1"/>
    <property type="molecule type" value="Genomic_DNA"/>
</dbReference>
<evidence type="ECO:0000256" key="3">
    <source>
        <dbReference type="ARBA" id="ARBA00022723"/>
    </source>
</evidence>
<evidence type="ECO:0000256" key="6">
    <source>
        <dbReference type="ARBA" id="ARBA00023134"/>
    </source>
</evidence>
<dbReference type="InterPro" id="IPR052915">
    <property type="entry name" value="RtcB-like"/>
</dbReference>
<dbReference type="EC" id="6.5.1.8" evidence="1"/>
<comment type="cofactor">
    <cofactor evidence="11">
        <name>Mn(2+)</name>
        <dbReference type="ChEBI" id="CHEBI:29035"/>
    </cofactor>
    <text evidence="11">Binds 2 manganese ions per subunit.</text>
</comment>
<feature type="binding site" evidence="10">
    <location>
        <position position="289"/>
    </location>
    <ligand>
        <name>GMP</name>
        <dbReference type="ChEBI" id="CHEBI:58115"/>
    </ligand>
</feature>